<proteinExistence type="predicted"/>
<dbReference type="EMBL" id="FNJU01000013">
    <property type="protein sequence ID" value="SDP92399.1"/>
    <property type="molecule type" value="Genomic_DNA"/>
</dbReference>
<keyword evidence="2" id="KW-0238">DNA-binding</keyword>
<dbReference type="AlphaFoldDB" id="A0A1H0WP16"/>
<accession>A0A1H0WP16</accession>
<dbReference type="Proteomes" id="UP000199159">
    <property type="component" value="Unassembled WGS sequence"/>
</dbReference>
<gene>
    <name evidence="2" type="ORF">SAMN05216565_1138</name>
</gene>
<name>A0A1H0WP16_9BACI</name>
<dbReference type="PANTHER" id="PTHR33677:SF3">
    <property type="entry name" value="COPPER-SENSING TRANSCRIPTIONAL REPRESSOR RICR"/>
    <property type="match status" value="1"/>
</dbReference>
<dbReference type="Gene3D" id="1.20.58.1000">
    <property type="entry name" value="Metal-sensitive repressor, helix protomer"/>
    <property type="match status" value="1"/>
</dbReference>
<dbReference type="Pfam" id="PF02583">
    <property type="entry name" value="Trns_repr_metal"/>
    <property type="match status" value="1"/>
</dbReference>
<keyword evidence="3" id="KW-1185">Reference proteome</keyword>
<reference evidence="3" key="1">
    <citation type="submission" date="2016-10" db="EMBL/GenBank/DDBJ databases">
        <authorList>
            <person name="Varghese N."/>
            <person name="Submissions S."/>
        </authorList>
    </citation>
    <scope>NUCLEOTIDE SEQUENCE [LARGE SCALE GENOMIC DNA]</scope>
    <source>
        <strain evidence="3">IBRC-M10078</strain>
    </source>
</reference>
<dbReference type="CDD" id="cd10152">
    <property type="entry name" value="SaCsoR-like_DUF156"/>
    <property type="match status" value="1"/>
</dbReference>
<feature type="region of interest" description="Disordered" evidence="1">
    <location>
        <begin position="1"/>
        <end position="31"/>
    </location>
</feature>
<protein>
    <submittedName>
        <fullName evidence="2">DNA-binding transcriptional regulator, FrmR family</fullName>
    </submittedName>
</protein>
<dbReference type="RefSeq" id="WP_238457323.1">
    <property type="nucleotide sequence ID" value="NZ_FNJU01000013.1"/>
</dbReference>
<evidence type="ECO:0000313" key="2">
    <source>
        <dbReference type="EMBL" id="SDP92399.1"/>
    </source>
</evidence>
<dbReference type="PANTHER" id="PTHR33677">
    <property type="entry name" value="TRANSCRIPTIONAL REPRESSOR FRMR-RELATED"/>
    <property type="match status" value="1"/>
</dbReference>
<evidence type="ECO:0000256" key="1">
    <source>
        <dbReference type="SAM" id="MobiDB-lite"/>
    </source>
</evidence>
<dbReference type="STRING" id="930152.SAMN05216565_1138"/>
<dbReference type="GO" id="GO:0045892">
    <property type="term" value="P:negative regulation of DNA-templated transcription"/>
    <property type="evidence" value="ECO:0007669"/>
    <property type="project" value="UniProtKB-ARBA"/>
</dbReference>
<dbReference type="InterPro" id="IPR003735">
    <property type="entry name" value="Metal_Tscrpt_repr"/>
</dbReference>
<dbReference type="GO" id="GO:0003677">
    <property type="term" value="F:DNA binding"/>
    <property type="evidence" value="ECO:0007669"/>
    <property type="project" value="UniProtKB-KW"/>
</dbReference>
<evidence type="ECO:0000313" key="3">
    <source>
        <dbReference type="Proteomes" id="UP000199159"/>
    </source>
</evidence>
<organism evidence="2 3">
    <name type="scientific">Litchfieldia salsa</name>
    <dbReference type="NCBI Taxonomy" id="930152"/>
    <lineage>
        <taxon>Bacteria</taxon>
        <taxon>Bacillati</taxon>
        <taxon>Bacillota</taxon>
        <taxon>Bacilli</taxon>
        <taxon>Bacillales</taxon>
        <taxon>Bacillaceae</taxon>
        <taxon>Litchfieldia</taxon>
    </lineage>
</organism>
<dbReference type="InterPro" id="IPR038390">
    <property type="entry name" value="Metal_Tscrpt_repr_sf"/>
</dbReference>
<feature type="compositionally biased region" description="Acidic residues" evidence="1">
    <location>
        <begin position="1"/>
        <end position="13"/>
    </location>
</feature>
<dbReference type="GO" id="GO:0046872">
    <property type="term" value="F:metal ion binding"/>
    <property type="evidence" value="ECO:0007669"/>
    <property type="project" value="InterPro"/>
</dbReference>
<sequence length="113" mass="12759">MSEEIELTEESSDDCCSPHNERKSHHSENTKRNLVSRLNRIEGQIRGVKGLIEKDTYCDDVITQISAIQSALNSVSKILLEGHLKGCVLDRIQEGDMEVLDEVLVTVHKLMKK</sequence>